<keyword evidence="5 7" id="KW-0472">Membrane</keyword>
<dbReference type="GO" id="GO:0016020">
    <property type="term" value="C:membrane"/>
    <property type="evidence" value="ECO:0007669"/>
    <property type="project" value="UniProtKB-SubCell"/>
</dbReference>
<dbReference type="InterPro" id="IPR051843">
    <property type="entry name" value="CPA1_transporter"/>
</dbReference>
<dbReference type="GO" id="GO:0015297">
    <property type="term" value="F:antiporter activity"/>
    <property type="evidence" value="ECO:0007669"/>
    <property type="project" value="InterPro"/>
</dbReference>
<dbReference type="GO" id="GO:1902600">
    <property type="term" value="P:proton transmembrane transport"/>
    <property type="evidence" value="ECO:0007669"/>
    <property type="project" value="InterPro"/>
</dbReference>
<evidence type="ECO:0000256" key="2">
    <source>
        <dbReference type="ARBA" id="ARBA00007367"/>
    </source>
</evidence>
<feature type="transmembrane region" description="Helical" evidence="7">
    <location>
        <begin position="164"/>
        <end position="187"/>
    </location>
</feature>
<organism evidence="9 10">
    <name type="scientific">Caenorhabditis auriculariae</name>
    <dbReference type="NCBI Taxonomy" id="2777116"/>
    <lineage>
        <taxon>Eukaryota</taxon>
        <taxon>Metazoa</taxon>
        <taxon>Ecdysozoa</taxon>
        <taxon>Nematoda</taxon>
        <taxon>Chromadorea</taxon>
        <taxon>Rhabditida</taxon>
        <taxon>Rhabditina</taxon>
        <taxon>Rhabditomorpha</taxon>
        <taxon>Rhabditoidea</taxon>
        <taxon>Rhabditidae</taxon>
        <taxon>Peloderinae</taxon>
        <taxon>Caenorhabditis</taxon>
    </lineage>
</organism>
<dbReference type="OrthoDB" id="423807at2759"/>
<comment type="subcellular location">
    <subcellularLocation>
        <location evidence="1">Membrane</location>
        <topology evidence="1">Multi-pass membrane protein</topology>
    </subcellularLocation>
</comment>
<feature type="domain" description="Cation/H+ exchanger transmembrane" evidence="8">
    <location>
        <begin position="217"/>
        <end position="416"/>
    </location>
</feature>
<keyword evidence="4 7" id="KW-1133">Transmembrane helix</keyword>
<feature type="region of interest" description="Disordered" evidence="6">
    <location>
        <begin position="446"/>
        <end position="470"/>
    </location>
</feature>
<dbReference type="PANTHER" id="PTHR31102:SF1">
    <property type="entry name" value="CATION_H+ EXCHANGER DOMAIN-CONTAINING PROTEIN"/>
    <property type="match status" value="1"/>
</dbReference>
<evidence type="ECO:0000256" key="3">
    <source>
        <dbReference type="ARBA" id="ARBA00022692"/>
    </source>
</evidence>
<comment type="caution">
    <text evidence="9">The sequence shown here is derived from an EMBL/GenBank/DDBJ whole genome shotgun (WGS) entry which is preliminary data.</text>
</comment>
<evidence type="ECO:0000313" key="9">
    <source>
        <dbReference type="EMBL" id="CAD6186825.1"/>
    </source>
</evidence>
<dbReference type="InterPro" id="IPR038770">
    <property type="entry name" value="Na+/solute_symporter_sf"/>
</dbReference>
<dbReference type="PANTHER" id="PTHR31102">
    <property type="match status" value="1"/>
</dbReference>
<evidence type="ECO:0000256" key="6">
    <source>
        <dbReference type="SAM" id="MobiDB-lite"/>
    </source>
</evidence>
<feature type="compositionally biased region" description="Polar residues" evidence="6">
    <location>
        <begin position="460"/>
        <end position="470"/>
    </location>
</feature>
<feature type="transmembrane region" description="Helical" evidence="7">
    <location>
        <begin position="213"/>
        <end position="235"/>
    </location>
</feature>
<evidence type="ECO:0000259" key="8">
    <source>
        <dbReference type="Pfam" id="PF00999"/>
    </source>
</evidence>
<dbReference type="EMBL" id="CAJGYM010000005">
    <property type="protein sequence ID" value="CAD6186825.1"/>
    <property type="molecule type" value="Genomic_DNA"/>
</dbReference>
<protein>
    <recommendedName>
        <fullName evidence="8">Cation/H+ exchanger transmembrane domain-containing protein</fullName>
    </recommendedName>
</protein>
<keyword evidence="10" id="KW-1185">Reference proteome</keyword>
<name>A0A8S1GTN1_9PELO</name>
<evidence type="ECO:0000256" key="5">
    <source>
        <dbReference type="ARBA" id="ARBA00023136"/>
    </source>
</evidence>
<evidence type="ECO:0000313" key="10">
    <source>
        <dbReference type="Proteomes" id="UP000835052"/>
    </source>
</evidence>
<feature type="transmembrane region" description="Helical" evidence="7">
    <location>
        <begin position="134"/>
        <end position="158"/>
    </location>
</feature>
<reference evidence="9" key="1">
    <citation type="submission" date="2020-10" db="EMBL/GenBank/DDBJ databases">
        <authorList>
            <person name="Kikuchi T."/>
        </authorList>
    </citation>
    <scope>NUCLEOTIDE SEQUENCE</scope>
    <source>
        <strain evidence="9">NKZ352</strain>
    </source>
</reference>
<sequence>MKVLRNNEVNSIITYLFTLITLYFAFAAVLGQPVFDPLHEPDSHSEENDSKTVFLAFFLVNIAVVSSWISSICRLPTLFGPLLMGIVIRTIPALNSLFILPPYWDLILRKLAFVNIIVRWGLGINARFIANNRAFPIALGLTALAEALVLTVAAWLLLGLSFTMASLCGLAVATVSPAITVPSMIKFREGNIGIKKRIPDNVLAACLSPKITILYNLLSLVLATAVGVLAGVILWYFPSNSFSNMQFSRSLLLGSLCTAVIMGSIKLKYPCAGMLCGVLICCVAPLRWREDNEKKAIPVETTFRILWDFFSLPILFILLGMKLDGELLSAKIVGISVGIILIGLLARVALVFLAASFFPFNHKDRLLMGFAMLPRATLQADLGPTLVTMAHLVPPYLPEANTVLQVCIISVLLTAPVMDFIIALTGPRLLAELPVYEAQEREDVVEQLESKKDMTESEKQTPTAETISSV</sequence>
<comment type="similarity">
    <text evidence="2">Belongs to the monovalent cation:proton antiporter 1 (CPA1) transporter (TC 2.A.36) family.</text>
</comment>
<dbReference type="Pfam" id="PF00999">
    <property type="entry name" value="Na_H_Exchanger"/>
    <property type="match status" value="1"/>
</dbReference>
<feature type="transmembrane region" description="Helical" evidence="7">
    <location>
        <begin position="12"/>
        <end position="32"/>
    </location>
</feature>
<feature type="transmembrane region" description="Helical" evidence="7">
    <location>
        <begin position="52"/>
        <end position="70"/>
    </location>
</feature>
<dbReference type="AlphaFoldDB" id="A0A8S1GTN1"/>
<feature type="compositionally biased region" description="Basic and acidic residues" evidence="6">
    <location>
        <begin position="446"/>
        <end position="459"/>
    </location>
</feature>
<dbReference type="Proteomes" id="UP000835052">
    <property type="component" value="Unassembled WGS sequence"/>
</dbReference>
<feature type="transmembrane region" description="Helical" evidence="7">
    <location>
        <begin position="272"/>
        <end position="289"/>
    </location>
</feature>
<feature type="transmembrane region" description="Helical" evidence="7">
    <location>
        <begin position="82"/>
        <end position="100"/>
    </location>
</feature>
<feature type="transmembrane region" description="Helical" evidence="7">
    <location>
        <begin position="403"/>
        <end position="424"/>
    </location>
</feature>
<feature type="transmembrane region" description="Helical" evidence="7">
    <location>
        <begin position="332"/>
        <end position="358"/>
    </location>
</feature>
<accession>A0A8S1GTN1</accession>
<dbReference type="InterPro" id="IPR006153">
    <property type="entry name" value="Cation/H_exchanger_TM"/>
</dbReference>
<feature type="transmembrane region" description="Helical" evidence="7">
    <location>
        <begin position="106"/>
        <end position="122"/>
    </location>
</feature>
<proteinExistence type="inferred from homology"/>
<evidence type="ECO:0000256" key="4">
    <source>
        <dbReference type="ARBA" id="ARBA00022989"/>
    </source>
</evidence>
<gene>
    <name evidence="9" type="ORF">CAUJ_LOCUS2744</name>
</gene>
<feature type="transmembrane region" description="Helical" evidence="7">
    <location>
        <begin position="247"/>
        <end position="265"/>
    </location>
</feature>
<feature type="transmembrane region" description="Helical" evidence="7">
    <location>
        <begin position="301"/>
        <end position="320"/>
    </location>
</feature>
<keyword evidence="3 7" id="KW-0812">Transmembrane</keyword>
<evidence type="ECO:0000256" key="7">
    <source>
        <dbReference type="SAM" id="Phobius"/>
    </source>
</evidence>
<dbReference type="Gene3D" id="1.20.1530.20">
    <property type="match status" value="1"/>
</dbReference>
<evidence type="ECO:0000256" key="1">
    <source>
        <dbReference type="ARBA" id="ARBA00004141"/>
    </source>
</evidence>